<evidence type="ECO:0000256" key="3">
    <source>
        <dbReference type="ARBA" id="ARBA00022692"/>
    </source>
</evidence>
<dbReference type="InterPro" id="IPR052983">
    <property type="entry name" value="MFS_Riboflavin_Transporter"/>
</dbReference>
<dbReference type="WBParaSite" id="MCU_000831-RA">
    <property type="protein sequence ID" value="MCU_000831-RA"/>
    <property type="gene ID" value="MCU_000831"/>
</dbReference>
<keyword evidence="3 6" id="KW-0812">Transmembrane</keyword>
<organism evidence="7">
    <name type="scientific">Mesocestoides corti</name>
    <name type="common">Flatworm</name>
    <dbReference type="NCBI Taxonomy" id="53468"/>
    <lineage>
        <taxon>Eukaryota</taxon>
        <taxon>Metazoa</taxon>
        <taxon>Spiralia</taxon>
        <taxon>Lophotrochozoa</taxon>
        <taxon>Platyhelminthes</taxon>
        <taxon>Cestoda</taxon>
        <taxon>Eucestoda</taxon>
        <taxon>Cyclophyllidea</taxon>
        <taxon>Mesocestoididae</taxon>
        <taxon>Mesocestoides</taxon>
    </lineage>
</organism>
<keyword evidence="4 6" id="KW-1133">Transmembrane helix</keyword>
<evidence type="ECO:0000256" key="1">
    <source>
        <dbReference type="ARBA" id="ARBA00004141"/>
    </source>
</evidence>
<keyword evidence="5 6" id="KW-0472">Membrane</keyword>
<feature type="transmembrane region" description="Helical" evidence="6">
    <location>
        <begin position="36"/>
        <end position="57"/>
    </location>
</feature>
<evidence type="ECO:0000256" key="6">
    <source>
        <dbReference type="SAM" id="Phobius"/>
    </source>
</evidence>
<dbReference type="GO" id="GO:0022857">
    <property type="term" value="F:transmembrane transporter activity"/>
    <property type="evidence" value="ECO:0007669"/>
    <property type="project" value="InterPro"/>
</dbReference>
<feature type="transmembrane region" description="Helical" evidence="6">
    <location>
        <begin position="101"/>
        <end position="121"/>
    </location>
</feature>
<reference evidence="7" key="1">
    <citation type="submission" date="2019-11" db="UniProtKB">
        <authorList>
            <consortium name="WormBaseParasite"/>
        </authorList>
    </citation>
    <scope>IDENTIFICATION</scope>
</reference>
<dbReference type="Gene3D" id="1.20.1250.20">
    <property type="entry name" value="MFS general substrate transporter like domains"/>
    <property type="match status" value="1"/>
</dbReference>
<feature type="transmembrane region" description="Helical" evidence="6">
    <location>
        <begin position="189"/>
        <end position="211"/>
    </location>
</feature>
<dbReference type="InterPro" id="IPR036259">
    <property type="entry name" value="MFS_trans_sf"/>
</dbReference>
<evidence type="ECO:0000256" key="2">
    <source>
        <dbReference type="ARBA" id="ARBA00022448"/>
    </source>
</evidence>
<sequence length="252" mass="27926">GSLQVVTHRERFSLVQISFFCELNYPPLQALRRHEFYLLWVIMLCNIIPITLITASFKLVGQGHISDDRFLSGVATASSIFNSGGRIIWGAVCDKVSFKVPLGVILLSWAAILFSFPYIVAVEVGAMAFYAIWVCLLFLCLSGVFVLMPAATGRIFGPVYMAVNYGMVFSAFSVGSIICAVVSERLKGHWTLLYALCGSICLFAFFVLIWLDDPFIPKRANLCSPCTGVLQRLQPKVPLKPPKRQEETAESV</sequence>
<dbReference type="AlphaFoldDB" id="A0A5K3EIK2"/>
<evidence type="ECO:0000256" key="5">
    <source>
        <dbReference type="ARBA" id="ARBA00023136"/>
    </source>
</evidence>
<keyword evidence="2" id="KW-0813">Transport</keyword>
<feature type="transmembrane region" description="Helical" evidence="6">
    <location>
        <begin position="127"/>
        <end position="147"/>
    </location>
</feature>
<dbReference type="PANTHER" id="PTHR43385:SF1">
    <property type="entry name" value="RIBOFLAVIN TRANSPORTER RIBJ"/>
    <property type="match status" value="1"/>
</dbReference>
<accession>A0A5K3EIK2</accession>
<proteinExistence type="predicted"/>
<protein>
    <submittedName>
        <fullName evidence="7">MFS domain-containing protein</fullName>
    </submittedName>
</protein>
<dbReference type="PANTHER" id="PTHR43385">
    <property type="entry name" value="RIBOFLAVIN TRANSPORTER RIBJ"/>
    <property type="match status" value="1"/>
</dbReference>
<evidence type="ECO:0000313" key="7">
    <source>
        <dbReference type="WBParaSite" id="MCU_000831-RA"/>
    </source>
</evidence>
<comment type="subcellular location">
    <subcellularLocation>
        <location evidence="1">Membrane</location>
        <topology evidence="1">Multi-pass membrane protein</topology>
    </subcellularLocation>
</comment>
<dbReference type="GO" id="GO:0016020">
    <property type="term" value="C:membrane"/>
    <property type="evidence" value="ECO:0007669"/>
    <property type="project" value="UniProtKB-SubCell"/>
</dbReference>
<evidence type="ECO:0000256" key="4">
    <source>
        <dbReference type="ARBA" id="ARBA00022989"/>
    </source>
</evidence>
<feature type="transmembrane region" description="Helical" evidence="6">
    <location>
        <begin position="159"/>
        <end position="183"/>
    </location>
</feature>
<dbReference type="InterPro" id="IPR011701">
    <property type="entry name" value="MFS"/>
</dbReference>
<name>A0A5K3EIK2_MESCO</name>
<dbReference type="Pfam" id="PF07690">
    <property type="entry name" value="MFS_1"/>
    <property type="match status" value="1"/>
</dbReference>
<dbReference type="SUPFAM" id="SSF103473">
    <property type="entry name" value="MFS general substrate transporter"/>
    <property type="match status" value="1"/>
</dbReference>